<name>A0A0B2XHV8_METRA</name>
<comment type="caution">
    <text evidence="1">The sequence shown here is derived from an EMBL/GenBank/DDBJ whole genome shotgun (WGS) entry which is preliminary data.</text>
</comment>
<dbReference type="RefSeq" id="XP_011411656.1">
    <property type="nucleotide sequence ID" value="XM_011413354.1"/>
</dbReference>
<dbReference type="HOGENOM" id="CLU_3087757_0_0_1"/>
<sequence>MALLYETFPTFEDTWIECLGDLGRYRMAVEDDDIRDREIWTGVSRFCAIPQR</sequence>
<evidence type="ECO:0000313" key="2">
    <source>
        <dbReference type="Proteomes" id="UP000002498"/>
    </source>
</evidence>
<protein>
    <submittedName>
        <fullName evidence="1">Uncharacterized protein</fullName>
    </submittedName>
</protein>
<dbReference type="GeneID" id="23632814"/>
<reference evidence="1 2" key="2">
    <citation type="journal article" date="2014" name="Proc. Natl. Acad. Sci. U.S.A.">
        <title>Trajectory and genomic determinants of fungal-pathogen speciation and host adaptation.</title>
        <authorList>
            <person name="Hu X."/>
            <person name="Xiao G."/>
            <person name="Zheng P."/>
            <person name="Shang Y."/>
            <person name="Su Y."/>
            <person name="Zhang X."/>
            <person name="Liu X."/>
            <person name="Zhan S."/>
            <person name="St Leger R.J."/>
            <person name="Wang C."/>
        </authorList>
    </citation>
    <scope>GENOME REANNOTATION</scope>
    <source>
        <strain evidence="2">ARSEF 23 / ATCC MYA-3075</strain>
    </source>
</reference>
<dbReference type="OrthoDB" id="2017974at2759"/>
<gene>
    <name evidence="1" type="ORF">MAA_11366</name>
</gene>
<evidence type="ECO:0000313" key="1">
    <source>
        <dbReference type="EMBL" id="KHO11097.1"/>
    </source>
</evidence>
<reference evidence="1 2" key="1">
    <citation type="journal article" date="2011" name="PLoS Genet.">
        <title>Genome sequencing and comparative transcriptomics of the model entomopathogenic fungi Metarhizium anisopliae and M. acridum.</title>
        <authorList>
            <person name="Gao Q."/>
            <person name="Jin K."/>
            <person name="Ying S.H."/>
            <person name="Zhang Y."/>
            <person name="Xiao G."/>
            <person name="Shang Y."/>
            <person name="Duan Z."/>
            <person name="Hu X."/>
            <person name="Xie X.Q."/>
            <person name="Zhou G."/>
            <person name="Peng G."/>
            <person name="Luo Z."/>
            <person name="Huang W."/>
            <person name="Wang B."/>
            <person name="Fang W."/>
            <person name="Wang S."/>
            <person name="Zhong Y."/>
            <person name="Ma L.J."/>
            <person name="St Leger R.J."/>
            <person name="Zhao G.P."/>
            <person name="Pei Y."/>
            <person name="Feng M.G."/>
            <person name="Xia Y."/>
            <person name="Wang C."/>
        </authorList>
    </citation>
    <scope>NUCLEOTIDE SEQUENCE [LARGE SCALE GENOMIC DNA]</scope>
    <source>
        <strain evidence="2">ARSEF 23 / ATCC MYA-3075</strain>
    </source>
</reference>
<dbReference type="AlphaFoldDB" id="A0A0B2XHV8"/>
<dbReference type="KEGG" id="maj:MAA_11366"/>
<keyword evidence="2" id="KW-1185">Reference proteome</keyword>
<dbReference type="EMBL" id="ADNJ02000006">
    <property type="protein sequence ID" value="KHO11097.1"/>
    <property type="molecule type" value="Genomic_DNA"/>
</dbReference>
<organism evidence="1 2">
    <name type="scientific">Metarhizium robertsii (strain ARSEF 23 / ATCC MYA-3075)</name>
    <name type="common">Metarhizium anisopliae (strain ARSEF 23)</name>
    <dbReference type="NCBI Taxonomy" id="655844"/>
    <lineage>
        <taxon>Eukaryota</taxon>
        <taxon>Fungi</taxon>
        <taxon>Dikarya</taxon>
        <taxon>Ascomycota</taxon>
        <taxon>Pezizomycotina</taxon>
        <taxon>Sordariomycetes</taxon>
        <taxon>Hypocreomycetidae</taxon>
        <taxon>Hypocreales</taxon>
        <taxon>Clavicipitaceae</taxon>
        <taxon>Metarhizium</taxon>
    </lineage>
</organism>
<proteinExistence type="predicted"/>
<dbReference type="Proteomes" id="UP000002498">
    <property type="component" value="Unassembled WGS sequence"/>
</dbReference>
<accession>A0A0B2XHV8</accession>